<evidence type="ECO:0000313" key="15">
    <source>
        <dbReference type="Proteomes" id="UP001177023"/>
    </source>
</evidence>
<evidence type="ECO:0000256" key="9">
    <source>
        <dbReference type="ARBA" id="ARBA00023204"/>
    </source>
</evidence>
<dbReference type="AlphaFoldDB" id="A0AA36CNX9"/>
<dbReference type="Pfam" id="PF21103">
    <property type="entry name" value="PH1_SSRP1-like"/>
    <property type="match status" value="1"/>
</dbReference>
<feature type="DNA-binding region" description="HMG box" evidence="11">
    <location>
        <begin position="687"/>
        <end position="753"/>
    </location>
</feature>
<feature type="compositionally biased region" description="Basic and acidic residues" evidence="12">
    <location>
        <begin position="722"/>
        <end position="754"/>
    </location>
</feature>
<keyword evidence="15" id="KW-1185">Reference proteome</keyword>
<evidence type="ECO:0000256" key="5">
    <source>
        <dbReference type="ARBA" id="ARBA00022705"/>
    </source>
</evidence>
<keyword evidence="8" id="KW-0804">Transcription</keyword>
<dbReference type="InterPro" id="IPR024954">
    <property type="entry name" value="SSRP1_DD"/>
</dbReference>
<dbReference type="SUPFAM" id="SSF47095">
    <property type="entry name" value="HMG-box"/>
    <property type="match status" value="1"/>
</dbReference>
<comment type="subcellular location">
    <subcellularLocation>
        <location evidence="2">Chromosome</location>
    </subcellularLocation>
    <subcellularLocation>
        <location evidence="1">Nucleus</location>
    </subcellularLocation>
</comment>
<dbReference type="PRINTS" id="PR00887">
    <property type="entry name" value="SSRCOGNITION"/>
</dbReference>
<keyword evidence="5" id="KW-0235">DNA replication</keyword>
<feature type="domain" description="HMG box" evidence="13">
    <location>
        <begin position="687"/>
        <end position="753"/>
    </location>
</feature>
<sequence length="826" mass="94317">MGWFFSILRRCYEVLVRRFLPSKKSTVTVETFEEEESSVKCLSPSPALNGESIDRPSPELLNSSEPVTNLDRSTAALNEIADSASTSATRTLSFVGYFLPSVALQAHDFLSRDVELCGMATSVDFRDVFIEDMGTINRGSLRLTDQHIKFHNDHTGNIVTMHVNELKKVTWQRLANKPGAKFVFDDGKRYRIGGFKETDFDQFKAFAQENWQKDVEKTELALKGWNYGECTVAGQSVEFSVDGKLCFEVPLSNVSNTIANKNEAVLEFHQNEDCAIALTEMRFHMPSNEEDMYDAVDEFRQAVLKYAGIETDSGQAIVTLSQILATTPRGRYDIKVYPNHLSLHGKTYDYKIPIKTIQRLFLVPHKDGRHMYFVCALSPPIRQGQTRYHYLVFEFVRDDETEIELGLTEEQVKEQFGEKLQRNLEGPVYEIVCKLFRVLVGMKVTTPGKFVGHSGTPAIVCAHKQASGFLYPLEKGFLYIHKPPMYIRFEECASVHFARSDISTRSFDFEVEMKGGSTNVFNSVEKEEYSKLYDYVQSKGLRIRNAKKAEARNTDMFDDSDEDHDPYKEHVKKEGKDRQAERAGATGGDEESDPEDDDYDLDIDLARRRKEREENSSEGDESEPTEEFDSSGSDVVKESDIDEDEDAKKERKEKKKLKAEKRKEKREKDGDESKGRKKRAKKDPNAPKRYQSAYMIWLNENRSTIKKDGDTVADTAKRGGELWKAMTEDDKKQWEEKSAKDKTRYEAEMAEWKKSGGSTVRSSTPTKSSKPSSKLPTKSPNKQAKSREFLETSSDSDAPEDGEKKKKKKKQEKAKVIDELYRRCIL</sequence>
<dbReference type="PANTHER" id="PTHR45849">
    <property type="entry name" value="FACT COMPLEX SUBUNIT SSRP1"/>
    <property type="match status" value="1"/>
</dbReference>
<comment type="similarity">
    <text evidence="3">Belongs to the SSRP1 family.</text>
</comment>
<dbReference type="FunFam" id="2.30.29.150:FF:000001">
    <property type="entry name" value="Fact complex subunit ssrp1"/>
    <property type="match status" value="1"/>
</dbReference>
<dbReference type="Pfam" id="PF00505">
    <property type="entry name" value="HMG_box"/>
    <property type="match status" value="1"/>
</dbReference>
<dbReference type="InterPro" id="IPR048993">
    <property type="entry name" value="SSRP1-like_PH1"/>
</dbReference>
<evidence type="ECO:0000256" key="6">
    <source>
        <dbReference type="ARBA" id="ARBA00022763"/>
    </source>
</evidence>
<evidence type="ECO:0000256" key="1">
    <source>
        <dbReference type="ARBA" id="ARBA00004123"/>
    </source>
</evidence>
<keyword evidence="7" id="KW-0805">Transcription regulation</keyword>
<evidence type="ECO:0000256" key="7">
    <source>
        <dbReference type="ARBA" id="ARBA00023015"/>
    </source>
</evidence>
<evidence type="ECO:0000256" key="8">
    <source>
        <dbReference type="ARBA" id="ARBA00023163"/>
    </source>
</evidence>
<dbReference type="Pfam" id="PF17292">
    <property type="entry name" value="POB3_N"/>
    <property type="match status" value="1"/>
</dbReference>
<proteinExistence type="inferred from homology"/>
<keyword evidence="9" id="KW-0234">DNA repair</keyword>
<dbReference type="InterPro" id="IPR038167">
    <property type="entry name" value="SSRP1_sf"/>
</dbReference>
<dbReference type="Pfam" id="PF08512">
    <property type="entry name" value="Rttp106-like_middle"/>
    <property type="match status" value="1"/>
</dbReference>
<dbReference type="Gene3D" id="2.30.29.150">
    <property type="match status" value="1"/>
</dbReference>
<dbReference type="SUPFAM" id="SSF50729">
    <property type="entry name" value="PH domain-like"/>
    <property type="match status" value="1"/>
</dbReference>
<dbReference type="GO" id="GO:0035101">
    <property type="term" value="C:FACT complex"/>
    <property type="evidence" value="ECO:0007669"/>
    <property type="project" value="TreeGrafter"/>
</dbReference>
<feature type="non-terminal residue" evidence="14">
    <location>
        <position position="826"/>
    </location>
</feature>
<accession>A0AA36CNX9</accession>
<evidence type="ECO:0000313" key="14">
    <source>
        <dbReference type="EMBL" id="CAJ0571774.1"/>
    </source>
</evidence>
<dbReference type="GO" id="GO:0006260">
    <property type="term" value="P:DNA replication"/>
    <property type="evidence" value="ECO:0007669"/>
    <property type="project" value="UniProtKB-KW"/>
</dbReference>
<dbReference type="InterPro" id="IPR000969">
    <property type="entry name" value="SSRP1/POB3"/>
</dbReference>
<feature type="compositionally biased region" description="Acidic residues" evidence="12">
    <location>
        <begin position="588"/>
        <end position="603"/>
    </location>
</feature>
<dbReference type="InterPro" id="IPR050454">
    <property type="entry name" value="RTT106/SSRP1_HistChap/FACT"/>
</dbReference>
<dbReference type="CDD" id="cd13230">
    <property type="entry name" value="PH1_SSRP1-like"/>
    <property type="match status" value="1"/>
</dbReference>
<name>A0AA36CNX9_9BILA</name>
<gene>
    <name evidence="14" type="ORF">MSPICULIGERA_LOCUS10174</name>
</gene>
<dbReference type="SMART" id="SM01287">
    <property type="entry name" value="Rtt106"/>
    <property type="match status" value="1"/>
</dbReference>
<evidence type="ECO:0000259" key="13">
    <source>
        <dbReference type="PROSITE" id="PS50118"/>
    </source>
</evidence>
<organism evidence="14 15">
    <name type="scientific">Mesorhabditis spiculigera</name>
    <dbReference type="NCBI Taxonomy" id="96644"/>
    <lineage>
        <taxon>Eukaryota</taxon>
        <taxon>Metazoa</taxon>
        <taxon>Ecdysozoa</taxon>
        <taxon>Nematoda</taxon>
        <taxon>Chromadorea</taxon>
        <taxon>Rhabditida</taxon>
        <taxon>Rhabditina</taxon>
        <taxon>Rhabditomorpha</taxon>
        <taxon>Rhabditoidea</taxon>
        <taxon>Rhabditidae</taxon>
        <taxon>Mesorhabditinae</taxon>
        <taxon>Mesorhabditis</taxon>
    </lineage>
</organism>
<dbReference type="FunFam" id="2.30.29.30:FF:000119">
    <property type="entry name" value="FACT complex subunit SSRP1"/>
    <property type="match status" value="1"/>
</dbReference>
<keyword evidence="11" id="KW-0238">DNA-binding</keyword>
<dbReference type="CDD" id="cd13231">
    <property type="entry name" value="PH2_SSRP1-like"/>
    <property type="match status" value="1"/>
</dbReference>
<dbReference type="Pfam" id="PF03531">
    <property type="entry name" value="SSrecog"/>
    <property type="match status" value="1"/>
</dbReference>
<evidence type="ECO:0000256" key="12">
    <source>
        <dbReference type="SAM" id="MobiDB-lite"/>
    </source>
</evidence>
<dbReference type="GO" id="GO:0031491">
    <property type="term" value="F:nucleosome binding"/>
    <property type="evidence" value="ECO:0007669"/>
    <property type="project" value="TreeGrafter"/>
</dbReference>
<feature type="compositionally biased region" description="Low complexity" evidence="12">
    <location>
        <begin position="758"/>
        <end position="780"/>
    </location>
</feature>
<dbReference type="Gene3D" id="2.30.29.220">
    <property type="entry name" value="Structure-specific recognition protein (SSRP1)"/>
    <property type="match status" value="1"/>
</dbReference>
<dbReference type="InterPro" id="IPR036910">
    <property type="entry name" value="HMG_box_dom_sf"/>
</dbReference>
<feature type="compositionally biased region" description="Acidic residues" evidence="12">
    <location>
        <begin position="616"/>
        <end position="629"/>
    </location>
</feature>
<evidence type="ECO:0000256" key="2">
    <source>
        <dbReference type="ARBA" id="ARBA00004286"/>
    </source>
</evidence>
<keyword evidence="10 11" id="KW-0539">Nucleus</keyword>
<evidence type="ECO:0000256" key="3">
    <source>
        <dbReference type="ARBA" id="ARBA00010060"/>
    </source>
</evidence>
<protein>
    <recommendedName>
        <fullName evidence="13">HMG box domain-containing protein</fullName>
    </recommendedName>
</protein>
<dbReference type="Gene3D" id="2.30.29.30">
    <property type="entry name" value="Pleckstrin-homology domain (PH domain)/Phosphotyrosine-binding domain (PTB)"/>
    <property type="match status" value="2"/>
</dbReference>
<reference evidence="14" key="1">
    <citation type="submission" date="2023-06" db="EMBL/GenBank/DDBJ databases">
        <authorList>
            <person name="Delattre M."/>
        </authorList>
    </citation>
    <scope>NUCLEOTIDE SEQUENCE</scope>
    <source>
        <strain evidence="14">AF72</strain>
    </source>
</reference>
<dbReference type="EMBL" id="CATQJA010002581">
    <property type="protein sequence ID" value="CAJ0571774.1"/>
    <property type="molecule type" value="Genomic_DNA"/>
</dbReference>
<evidence type="ECO:0000256" key="10">
    <source>
        <dbReference type="ARBA" id="ARBA00023242"/>
    </source>
</evidence>
<dbReference type="InterPro" id="IPR009071">
    <property type="entry name" value="HMG_box_dom"/>
</dbReference>
<keyword evidence="6" id="KW-0227">DNA damage</keyword>
<comment type="caution">
    <text evidence="14">The sequence shown here is derived from an EMBL/GenBank/DDBJ whole genome shotgun (WGS) entry which is preliminary data.</text>
</comment>
<feature type="compositionally biased region" description="Basic and acidic residues" evidence="12">
    <location>
        <begin position="565"/>
        <end position="581"/>
    </location>
</feature>
<dbReference type="InterPro" id="IPR011993">
    <property type="entry name" value="PH-like_dom_sf"/>
</dbReference>
<dbReference type="PANTHER" id="PTHR45849:SF1">
    <property type="entry name" value="FACT COMPLEX SUBUNIT SSRP1"/>
    <property type="match status" value="1"/>
</dbReference>
<keyword evidence="4" id="KW-0158">Chromosome</keyword>
<dbReference type="GO" id="GO:0003677">
    <property type="term" value="F:DNA binding"/>
    <property type="evidence" value="ECO:0007669"/>
    <property type="project" value="UniProtKB-UniRule"/>
</dbReference>
<evidence type="ECO:0000256" key="4">
    <source>
        <dbReference type="ARBA" id="ARBA00022454"/>
    </source>
</evidence>
<dbReference type="Proteomes" id="UP001177023">
    <property type="component" value="Unassembled WGS sequence"/>
</dbReference>
<dbReference type="GO" id="GO:0006281">
    <property type="term" value="P:DNA repair"/>
    <property type="evidence" value="ECO:0007669"/>
    <property type="project" value="UniProtKB-KW"/>
</dbReference>
<dbReference type="FunFam" id="2.30.29.30:FF:000098">
    <property type="entry name" value="Fact complex subunit ssrp1"/>
    <property type="match status" value="1"/>
</dbReference>
<dbReference type="GO" id="GO:1902275">
    <property type="term" value="P:regulation of chromatin organization"/>
    <property type="evidence" value="ECO:0007669"/>
    <property type="project" value="TreeGrafter"/>
</dbReference>
<dbReference type="SMART" id="SM00398">
    <property type="entry name" value="HMG"/>
    <property type="match status" value="1"/>
</dbReference>
<feature type="region of interest" description="Disordered" evidence="12">
    <location>
        <begin position="554"/>
        <end position="693"/>
    </location>
</feature>
<dbReference type="GO" id="GO:0042393">
    <property type="term" value="F:histone binding"/>
    <property type="evidence" value="ECO:0007669"/>
    <property type="project" value="TreeGrafter"/>
</dbReference>
<dbReference type="Gene3D" id="1.10.30.10">
    <property type="entry name" value="High mobility group box domain"/>
    <property type="match status" value="1"/>
</dbReference>
<feature type="region of interest" description="Disordered" evidence="12">
    <location>
        <begin position="722"/>
        <end position="813"/>
    </location>
</feature>
<dbReference type="PROSITE" id="PS50118">
    <property type="entry name" value="HMG_BOX_2"/>
    <property type="match status" value="1"/>
</dbReference>
<dbReference type="InterPro" id="IPR013719">
    <property type="entry name" value="RTT106/SPT16-like_middle_dom"/>
</dbReference>
<evidence type="ECO:0000256" key="11">
    <source>
        <dbReference type="PROSITE-ProRule" id="PRU00267"/>
    </source>
</evidence>
<feature type="compositionally biased region" description="Basic residues" evidence="12">
    <location>
        <begin position="651"/>
        <end position="665"/>
    </location>
</feature>
<dbReference type="InterPro" id="IPR035417">
    <property type="entry name" value="SSRP1/POB3_N"/>
</dbReference>
<feature type="region of interest" description="Disordered" evidence="12">
    <location>
        <begin position="43"/>
        <end position="65"/>
    </location>
</feature>